<evidence type="ECO:0000313" key="6">
    <source>
        <dbReference type="Proteomes" id="UP000247523"/>
    </source>
</evidence>
<reference evidence="4 5" key="1">
    <citation type="journal article" date="2017" name="Genome Announc.">
        <title>Draft Genome Sequence of a Sporulating and Motile Strain of Lachnotalea glycerini Isolated from Water in Quebec City, Canada.</title>
        <authorList>
            <person name="Maheux A.F."/>
            <person name="Boudreau D.K."/>
            <person name="Berube E."/>
            <person name="Boissinot M."/>
            <person name="Raymond F."/>
            <person name="Brodeur S."/>
            <person name="Corbeil J."/>
            <person name="Isabel S."/>
            <person name="Omar R.F."/>
            <person name="Bergeron M.G."/>
        </authorList>
    </citation>
    <scope>NUCLEOTIDE SEQUENCE [LARGE SCALE GENOMIC DNA]</scope>
    <source>
        <strain evidence="4 5">CCRI-19302</strain>
    </source>
</reference>
<evidence type="ECO:0000313" key="5">
    <source>
        <dbReference type="Proteomes" id="UP000216411"/>
    </source>
</evidence>
<dbReference type="Proteomes" id="UP000216411">
    <property type="component" value="Unassembled WGS sequence"/>
</dbReference>
<keyword evidence="1" id="KW-0812">Transmembrane</keyword>
<gene>
    <name evidence="3" type="ORF">C8E03_105160</name>
    <name evidence="4" type="ORF">CG710_013860</name>
</gene>
<dbReference type="InterPro" id="IPR013693">
    <property type="entry name" value="SpoIID/LytB_N"/>
</dbReference>
<keyword evidence="5" id="KW-1185">Reference proteome</keyword>
<dbReference type="InterPro" id="IPR013486">
    <property type="entry name" value="SpoIID/LytB"/>
</dbReference>
<dbReference type="Pfam" id="PF08486">
    <property type="entry name" value="SpoIID"/>
    <property type="match status" value="1"/>
</dbReference>
<comment type="caution">
    <text evidence="3">The sequence shown here is derived from an EMBL/GenBank/DDBJ whole genome shotgun (WGS) entry which is preliminary data.</text>
</comment>
<evidence type="ECO:0000313" key="4">
    <source>
        <dbReference type="EMBL" id="RDY30644.1"/>
    </source>
</evidence>
<feature type="domain" description="Sporulation stage II protein D amidase enhancer LytB N-terminal" evidence="2">
    <location>
        <begin position="51"/>
        <end position="144"/>
    </location>
</feature>
<dbReference type="EMBL" id="QICS01000005">
    <property type="protein sequence ID" value="PXV90252.1"/>
    <property type="molecule type" value="Genomic_DNA"/>
</dbReference>
<reference evidence="3 6" key="2">
    <citation type="submission" date="2018-05" db="EMBL/GenBank/DDBJ databases">
        <title>Genomic Encyclopedia of Type Strains, Phase IV (KMG-IV): sequencing the most valuable type-strain genomes for metagenomic binning, comparative biology and taxonomic classification.</title>
        <authorList>
            <person name="Goeker M."/>
        </authorList>
    </citation>
    <scope>NUCLEOTIDE SEQUENCE [LARGE SCALE GENOMIC DNA]</scope>
    <source>
        <strain evidence="3 6">DSM 28816</strain>
    </source>
</reference>
<evidence type="ECO:0000256" key="1">
    <source>
        <dbReference type="SAM" id="Phobius"/>
    </source>
</evidence>
<keyword evidence="1" id="KW-0472">Membrane</keyword>
<keyword evidence="1" id="KW-1133">Transmembrane helix</keyword>
<evidence type="ECO:0000259" key="2">
    <source>
        <dbReference type="Pfam" id="PF08486"/>
    </source>
</evidence>
<dbReference type="EMBL" id="NOKA02000032">
    <property type="protein sequence ID" value="RDY30644.1"/>
    <property type="molecule type" value="Genomic_DNA"/>
</dbReference>
<feature type="transmembrane region" description="Helical" evidence="1">
    <location>
        <begin position="7"/>
        <end position="26"/>
    </location>
</feature>
<dbReference type="NCBIfam" id="TIGR02669">
    <property type="entry name" value="SpoIID_LytB"/>
    <property type="match status" value="1"/>
</dbReference>
<accession>A0A255IEB6</accession>
<proteinExistence type="predicted"/>
<protein>
    <submittedName>
        <fullName evidence="4">SpoIID/LytB domain-containing protein</fullName>
    </submittedName>
    <submittedName>
        <fullName evidence="3">Stage II sporulation protein D</fullName>
    </submittedName>
</protein>
<dbReference type="AlphaFoldDB" id="A0A255IEB6"/>
<organism evidence="3 6">
    <name type="scientific">Lachnotalea glycerini</name>
    <dbReference type="NCBI Taxonomy" id="1763509"/>
    <lineage>
        <taxon>Bacteria</taxon>
        <taxon>Bacillati</taxon>
        <taxon>Bacillota</taxon>
        <taxon>Clostridia</taxon>
        <taxon>Lachnospirales</taxon>
        <taxon>Lachnospiraceae</taxon>
        <taxon>Lachnotalea</taxon>
    </lineage>
</organism>
<dbReference type="GO" id="GO:0030435">
    <property type="term" value="P:sporulation resulting in formation of a cellular spore"/>
    <property type="evidence" value="ECO:0007669"/>
    <property type="project" value="InterPro"/>
</dbReference>
<dbReference type="OrthoDB" id="9794671at2"/>
<name>A0A255IEB6_9FIRM</name>
<dbReference type="RefSeq" id="WP_094377560.1">
    <property type="nucleotide sequence ID" value="NZ_NOKA02000032.1"/>
</dbReference>
<dbReference type="Proteomes" id="UP000247523">
    <property type="component" value="Unassembled WGS sequence"/>
</dbReference>
<sequence length="303" mass="34361">MKIYNKNVLLIMVTIIILPYVLTIMFEGGINFAKEEKANSEKTVVVNDNNVQMELDIEQYVIGVLASQIPISYEDEALKAQCVIARTSIIKKIGGRQSINTSELNLDYMNILSMEDYWGYDKFYENYNRLQEIVMDTKGIIIEYEGEPIEAAFHAVSVGSTRDGERALESDKYPYLKSVKSEEDIESEEYLTSVTVSFEQMSKLFNQNVTVLPEILSCDELGYVEKVKINDQIINGEKFRKTLSLSSACIQMKLNSDEINITVKGKGHGLGLSQYGANIMAKKGKSYKDILNYYYQNISIVSE</sequence>
<reference evidence="4" key="3">
    <citation type="submission" date="2018-07" db="EMBL/GenBank/DDBJ databases">
        <authorList>
            <person name="Quirk P.G."/>
            <person name="Krulwich T.A."/>
        </authorList>
    </citation>
    <scope>NUCLEOTIDE SEQUENCE</scope>
    <source>
        <strain evidence="4">CCRI-19302</strain>
    </source>
</reference>
<evidence type="ECO:0000313" key="3">
    <source>
        <dbReference type="EMBL" id="PXV90252.1"/>
    </source>
</evidence>